<dbReference type="EMBL" id="AP035789">
    <property type="protein sequence ID" value="BFO80868.1"/>
    <property type="molecule type" value="Genomic_DNA"/>
</dbReference>
<proteinExistence type="predicted"/>
<accession>A0AB33JFM4</accession>
<dbReference type="AlphaFoldDB" id="A0AB33JFM4"/>
<reference evidence="1" key="1">
    <citation type="submission" date="2024-07" db="EMBL/GenBank/DDBJ databases">
        <title>Complete genome sequence of Prevotella sp. YM-2024 GTC17262.</title>
        <authorList>
            <person name="Hayashi M."/>
            <person name="Muto Y."/>
            <person name="Tanaka K."/>
            <person name="Niwa H."/>
        </authorList>
    </citation>
    <scope>NUCLEOTIDE SEQUENCE</scope>
    <source>
        <strain evidence="1">GTC17262</strain>
    </source>
</reference>
<name>A0AB33JFM4_9BACT</name>
<protein>
    <submittedName>
        <fullName evidence="1">Uncharacterized protein</fullName>
    </submittedName>
</protein>
<sequence>MVNFTCPNYFLKLKDCKRDFRIESFVAAGQRYFQVCWLTGEPDEEHEMYFLFSDFHSVLDFITHNLDLKYV</sequence>
<gene>
    <name evidence="1" type="ORF">GTC17262_10590</name>
</gene>
<organism evidence="1">
    <name type="scientific">Prevotella sp. GTC17262</name>
    <dbReference type="NCBI Taxonomy" id="3236797"/>
    <lineage>
        <taxon>Bacteria</taxon>
        <taxon>Pseudomonadati</taxon>
        <taxon>Bacteroidota</taxon>
        <taxon>Bacteroidia</taxon>
        <taxon>Bacteroidales</taxon>
        <taxon>Prevotellaceae</taxon>
        <taxon>Prevotella</taxon>
    </lineage>
</organism>
<evidence type="ECO:0000313" key="1">
    <source>
        <dbReference type="EMBL" id="BFO80868.1"/>
    </source>
</evidence>